<proteinExistence type="predicted"/>
<dbReference type="Proteomes" id="UP000821845">
    <property type="component" value="Chromosome 2"/>
</dbReference>
<organism evidence="1 2">
    <name type="scientific">Hyalomma asiaticum</name>
    <name type="common">Tick</name>
    <dbReference type="NCBI Taxonomy" id="266040"/>
    <lineage>
        <taxon>Eukaryota</taxon>
        <taxon>Metazoa</taxon>
        <taxon>Ecdysozoa</taxon>
        <taxon>Arthropoda</taxon>
        <taxon>Chelicerata</taxon>
        <taxon>Arachnida</taxon>
        <taxon>Acari</taxon>
        <taxon>Parasitiformes</taxon>
        <taxon>Ixodida</taxon>
        <taxon>Ixodoidea</taxon>
        <taxon>Ixodidae</taxon>
        <taxon>Hyalomminae</taxon>
        <taxon>Hyalomma</taxon>
    </lineage>
</organism>
<accession>A0ACB7T0M0</accession>
<evidence type="ECO:0000313" key="2">
    <source>
        <dbReference type="Proteomes" id="UP000821845"/>
    </source>
</evidence>
<gene>
    <name evidence="1" type="ORF">HPB50_019332</name>
</gene>
<name>A0ACB7T0M0_HYAAI</name>
<dbReference type="EMBL" id="CM023482">
    <property type="protein sequence ID" value="KAH6939544.1"/>
    <property type="molecule type" value="Genomic_DNA"/>
</dbReference>
<comment type="caution">
    <text evidence="1">The sequence shown here is derived from an EMBL/GenBank/DDBJ whole genome shotgun (WGS) entry which is preliminary data.</text>
</comment>
<sequence>MADEKMVFDNFENVVAIFDVDKDGDLDCLTAVRTDYDKDASIVTYLWILKSVNGHQWRNISFEARPGPMPSQFLIRNKDADEPYKLGTYDYTDYKNCVVMEMPYNHSDGDAPLQVGKYLYSDYKDCLLLEMPYENSQECMLWISWEVKNNIPKACTDHYEDSCDDSKLAFDEATCKPFFEQNK</sequence>
<protein>
    <submittedName>
        <fullName evidence="1">Uncharacterized protein</fullName>
    </submittedName>
</protein>
<reference evidence="1" key="1">
    <citation type="submission" date="2020-05" db="EMBL/GenBank/DDBJ databases">
        <title>Large-scale comparative analyses of tick genomes elucidate their genetic diversity and vector capacities.</title>
        <authorList>
            <person name="Jia N."/>
            <person name="Wang J."/>
            <person name="Shi W."/>
            <person name="Du L."/>
            <person name="Sun Y."/>
            <person name="Zhan W."/>
            <person name="Jiang J."/>
            <person name="Wang Q."/>
            <person name="Zhang B."/>
            <person name="Ji P."/>
            <person name="Sakyi L.B."/>
            <person name="Cui X."/>
            <person name="Yuan T."/>
            <person name="Jiang B."/>
            <person name="Yang W."/>
            <person name="Lam T.T.-Y."/>
            <person name="Chang Q."/>
            <person name="Ding S."/>
            <person name="Wang X."/>
            <person name="Zhu J."/>
            <person name="Ruan X."/>
            <person name="Zhao L."/>
            <person name="Wei J."/>
            <person name="Que T."/>
            <person name="Du C."/>
            <person name="Cheng J."/>
            <person name="Dai P."/>
            <person name="Han X."/>
            <person name="Huang E."/>
            <person name="Gao Y."/>
            <person name="Liu J."/>
            <person name="Shao H."/>
            <person name="Ye R."/>
            <person name="Li L."/>
            <person name="Wei W."/>
            <person name="Wang X."/>
            <person name="Wang C."/>
            <person name="Yang T."/>
            <person name="Huo Q."/>
            <person name="Li W."/>
            <person name="Guo W."/>
            <person name="Chen H."/>
            <person name="Zhou L."/>
            <person name="Ni X."/>
            <person name="Tian J."/>
            <person name="Zhou Y."/>
            <person name="Sheng Y."/>
            <person name="Liu T."/>
            <person name="Pan Y."/>
            <person name="Xia L."/>
            <person name="Li J."/>
            <person name="Zhao F."/>
            <person name="Cao W."/>
        </authorList>
    </citation>
    <scope>NUCLEOTIDE SEQUENCE</scope>
    <source>
        <strain evidence="1">Hyas-2018</strain>
    </source>
</reference>
<keyword evidence="2" id="KW-1185">Reference proteome</keyword>
<evidence type="ECO:0000313" key="1">
    <source>
        <dbReference type="EMBL" id="KAH6939544.1"/>
    </source>
</evidence>